<proteinExistence type="predicted"/>
<evidence type="ECO:0000256" key="1">
    <source>
        <dbReference type="SAM" id="MobiDB-lite"/>
    </source>
</evidence>
<sequence>MPSAVQERSSQESGRSPRRQKSGRSSRVEARADARPGAGGRSSQIEDARPVKRTLVQGRRTLVPGQWTGRSSSQAEVDARPARKRTLVQNARPGRRTLGQIEGRSSKCERLALGRDFSPVFNFSRESRARARKWGARA</sequence>
<dbReference type="Proteomes" id="UP000053144">
    <property type="component" value="Chromosome 8"/>
</dbReference>
<name>A0A0L9V3E0_PHAAN</name>
<gene>
    <name evidence="2" type="ORF">LR48_Vigan08g008600</name>
</gene>
<dbReference type="AlphaFoldDB" id="A0A0L9V3E0"/>
<dbReference type="Gramene" id="KOM49259">
    <property type="protein sequence ID" value="KOM49259"/>
    <property type="gene ID" value="LR48_Vigan08g008600"/>
</dbReference>
<feature type="compositionally biased region" description="Polar residues" evidence="1">
    <location>
        <begin position="1"/>
        <end position="14"/>
    </location>
</feature>
<dbReference type="EMBL" id="CM003378">
    <property type="protein sequence ID" value="KOM49259.1"/>
    <property type="molecule type" value="Genomic_DNA"/>
</dbReference>
<organism evidence="2 3">
    <name type="scientific">Phaseolus angularis</name>
    <name type="common">Azuki bean</name>
    <name type="synonym">Vigna angularis</name>
    <dbReference type="NCBI Taxonomy" id="3914"/>
    <lineage>
        <taxon>Eukaryota</taxon>
        <taxon>Viridiplantae</taxon>
        <taxon>Streptophyta</taxon>
        <taxon>Embryophyta</taxon>
        <taxon>Tracheophyta</taxon>
        <taxon>Spermatophyta</taxon>
        <taxon>Magnoliopsida</taxon>
        <taxon>eudicotyledons</taxon>
        <taxon>Gunneridae</taxon>
        <taxon>Pentapetalae</taxon>
        <taxon>rosids</taxon>
        <taxon>fabids</taxon>
        <taxon>Fabales</taxon>
        <taxon>Fabaceae</taxon>
        <taxon>Papilionoideae</taxon>
        <taxon>50 kb inversion clade</taxon>
        <taxon>NPAAA clade</taxon>
        <taxon>indigoferoid/millettioid clade</taxon>
        <taxon>Phaseoleae</taxon>
        <taxon>Vigna</taxon>
    </lineage>
</organism>
<evidence type="ECO:0000313" key="3">
    <source>
        <dbReference type="Proteomes" id="UP000053144"/>
    </source>
</evidence>
<accession>A0A0L9V3E0</accession>
<feature type="region of interest" description="Disordered" evidence="1">
    <location>
        <begin position="1"/>
        <end position="81"/>
    </location>
</feature>
<reference evidence="3" key="1">
    <citation type="journal article" date="2015" name="Proc. Natl. Acad. Sci. U.S.A.">
        <title>Genome sequencing of adzuki bean (Vigna angularis) provides insight into high starch and low fat accumulation and domestication.</title>
        <authorList>
            <person name="Yang K."/>
            <person name="Tian Z."/>
            <person name="Chen C."/>
            <person name="Luo L."/>
            <person name="Zhao B."/>
            <person name="Wang Z."/>
            <person name="Yu L."/>
            <person name="Li Y."/>
            <person name="Sun Y."/>
            <person name="Li W."/>
            <person name="Chen Y."/>
            <person name="Li Y."/>
            <person name="Zhang Y."/>
            <person name="Ai D."/>
            <person name="Zhao J."/>
            <person name="Shang C."/>
            <person name="Ma Y."/>
            <person name="Wu B."/>
            <person name="Wang M."/>
            <person name="Gao L."/>
            <person name="Sun D."/>
            <person name="Zhang P."/>
            <person name="Guo F."/>
            <person name="Wang W."/>
            <person name="Li Y."/>
            <person name="Wang J."/>
            <person name="Varshney R.K."/>
            <person name="Wang J."/>
            <person name="Ling H.Q."/>
            <person name="Wan P."/>
        </authorList>
    </citation>
    <scope>NUCLEOTIDE SEQUENCE</scope>
    <source>
        <strain evidence="3">cv. Jingnong 6</strain>
    </source>
</reference>
<protein>
    <submittedName>
        <fullName evidence="2">Uncharacterized protein</fullName>
    </submittedName>
</protein>
<evidence type="ECO:0000313" key="2">
    <source>
        <dbReference type="EMBL" id="KOM49259.1"/>
    </source>
</evidence>